<keyword evidence="2" id="KW-1185">Reference proteome</keyword>
<organism evidence="1 2">
    <name type="scientific">Sphaerospermopsis torques-reginae ITEP-024</name>
    <dbReference type="NCBI Taxonomy" id="984208"/>
    <lineage>
        <taxon>Bacteria</taxon>
        <taxon>Bacillati</taxon>
        <taxon>Cyanobacteriota</taxon>
        <taxon>Cyanophyceae</taxon>
        <taxon>Nostocales</taxon>
        <taxon>Aphanizomenonaceae</taxon>
        <taxon>Sphaerospermopsis</taxon>
        <taxon>Sphaerospermopsis torques-reginae</taxon>
    </lineage>
</organism>
<proteinExistence type="predicted"/>
<name>A0ABX8WY39_9CYAN</name>
<reference evidence="1 2" key="1">
    <citation type="journal article" date="2022" name="J. Am. Chem. Soc.">
        <title>Biosynthesis of Guanitoxin Enables Global Environmental Detection in Freshwater Cyanobacteria.</title>
        <authorList>
            <person name="Lima S.T."/>
            <person name="Fallon T.R."/>
            <person name="Cordoza J.L."/>
            <person name="Chekan J.R."/>
            <person name="Delbaje E."/>
            <person name="Hopiavuori A.R."/>
            <person name="Alvarenga D.O."/>
            <person name="Wood S.M."/>
            <person name="Luhavaya H."/>
            <person name="Baumgartner J.T."/>
            <person name="Dorr F.A."/>
            <person name="Etchegaray A."/>
            <person name="Pinto E."/>
            <person name="McKinnie S.M.K."/>
            <person name="Fiore M.F."/>
            <person name="Moore B.S."/>
        </authorList>
    </citation>
    <scope>NUCLEOTIDE SEQUENCE [LARGE SCALE GENOMIC DNA]</scope>
    <source>
        <strain evidence="1 2">ITEP-024</strain>
    </source>
</reference>
<protein>
    <recommendedName>
        <fullName evidence="3">Membrane bound FAD containing D-sorbitol dehydrogenase</fullName>
    </recommendedName>
</protein>
<dbReference type="Proteomes" id="UP000826540">
    <property type="component" value="Chromosome"/>
</dbReference>
<accession>A0ABX8WY39</accession>
<sequence>MKTPEFVGYFLGLSAELTGFSRFDLEGTGQADLYFDTVLNTIGEQIFKELLETFHQLDKSAKKKHNPTILSEGLREEILSSATLGPVARNIIKLWYTATWDKLPKSLESWYGINQQNSPFIPSPQSYAEGLVWKAVGVNPPGAKAPGYGTWSEPPSVSLS</sequence>
<evidence type="ECO:0000313" key="2">
    <source>
        <dbReference type="Proteomes" id="UP000826540"/>
    </source>
</evidence>
<evidence type="ECO:0008006" key="3">
    <source>
        <dbReference type="Google" id="ProtNLM"/>
    </source>
</evidence>
<evidence type="ECO:0000313" key="1">
    <source>
        <dbReference type="EMBL" id="QYX31282.1"/>
    </source>
</evidence>
<dbReference type="EMBL" id="CP080598">
    <property type="protein sequence ID" value="QYX31282.1"/>
    <property type="molecule type" value="Genomic_DNA"/>
</dbReference>
<dbReference type="RefSeq" id="WP_220609347.1">
    <property type="nucleotide sequence ID" value="NZ_CP080598.1"/>
</dbReference>
<gene>
    <name evidence="1" type="ORF">K2F26_21050</name>
</gene>